<accession>A0A835A9C9</accession>
<dbReference type="InterPro" id="IPR009003">
    <property type="entry name" value="Peptidase_S1_PA"/>
</dbReference>
<reference evidence="1" key="1">
    <citation type="submission" date="2020-07" db="EMBL/GenBank/DDBJ databases">
        <title>Genome sequence and genetic diversity analysis of an under-domesticated orphan crop, white fonio (Digitaria exilis).</title>
        <authorList>
            <person name="Bennetzen J.L."/>
            <person name="Chen S."/>
            <person name="Ma X."/>
            <person name="Wang X."/>
            <person name="Yssel A.E.J."/>
            <person name="Chaluvadi S.R."/>
            <person name="Johnson M."/>
            <person name="Gangashetty P."/>
            <person name="Hamidou F."/>
            <person name="Sanogo M.D."/>
            <person name="Zwaenepoel A."/>
            <person name="Wallace J."/>
            <person name="Van De Peer Y."/>
            <person name="Van Deynze A."/>
        </authorList>
    </citation>
    <scope>NUCLEOTIDE SEQUENCE</scope>
    <source>
        <tissue evidence="1">Leaves</tissue>
    </source>
</reference>
<sequence>MTCQHAVEQGKRITIKLSGSAEECKAQVQHSDEESDLAILLVNMPSKYPKLIFREKSEDVSVGELVFLLAYYNPDGLEALCLDSDVHPGRICRPLFASPSNTELTEVVHSCLSKSGCSGGPRIYGGKAMEYTCNLGIRWSMPVLLSQ</sequence>
<dbReference type="Pfam" id="PF13365">
    <property type="entry name" value="Trypsin_2"/>
    <property type="match status" value="1"/>
</dbReference>
<gene>
    <name evidence="1" type="ORF">HU200_064777</name>
</gene>
<proteinExistence type="predicted"/>
<evidence type="ECO:0000313" key="1">
    <source>
        <dbReference type="EMBL" id="KAF8648723.1"/>
    </source>
</evidence>
<organism evidence="1 2">
    <name type="scientific">Digitaria exilis</name>
    <dbReference type="NCBI Taxonomy" id="1010633"/>
    <lineage>
        <taxon>Eukaryota</taxon>
        <taxon>Viridiplantae</taxon>
        <taxon>Streptophyta</taxon>
        <taxon>Embryophyta</taxon>
        <taxon>Tracheophyta</taxon>
        <taxon>Spermatophyta</taxon>
        <taxon>Magnoliopsida</taxon>
        <taxon>Liliopsida</taxon>
        <taxon>Poales</taxon>
        <taxon>Poaceae</taxon>
        <taxon>PACMAD clade</taxon>
        <taxon>Panicoideae</taxon>
        <taxon>Panicodae</taxon>
        <taxon>Paniceae</taxon>
        <taxon>Anthephorinae</taxon>
        <taxon>Digitaria</taxon>
    </lineage>
</organism>
<comment type="caution">
    <text evidence="1">The sequence shown here is derived from an EMBL/GenBank/DDBJ whole genome shotgun (WGS) entry which is preliminary data.</text>
</comment>
<dbReference type="AlphaFoldDB" id="A0A835A9C9"/>
<dbReference type="EMBL" id="JACEFO010002806">
    <property type="protein sequence ID" value="KAF8648723.1"/>
    <property type="molecule type" value="Genomic_DNA"/>
</dbReference>
<dbReference type="Gene3D" id="2.40.10.120">
    <property type="match status" value="1"/>
</dbReference>
<name>A0A835A9C9_9POAL</name>
<evidence type="ECO:0000313" key="2">
    <source>
        <dbReference type="Proteomes" id="UP000636709"/>
    </source>
</evidence>
<protein>
    <submittedName>
        <fullName evidence="1">Uncharacterized protein</fullName>
    </submittedName>
</protein>
<keyword evidence="2" id="KW-1185">Reference proteome</keyword>
<dbReference type="SUPFAM" id="SSF50494">
    <property type="entry name" value="Trypsin-like serine proteases"/>
    <property type="match status" value="1"/>
</dbReference>
<dbReference type="Proteomes" id="UP000636709">
    <property type="component" value="Unassembled WGS sequence"/>
</dbReference>